<dbReference type="Proteomes" id="UP000028185">
    <property type="component" value="Chromosome"/>
</dbReference>
<dbReference type="InterPro" id="IPR045989">
    <property type="entry name" value="DUF5945"/>
</dbReference>
<dbReference type="PATRIC" id="fig|1214179.4.peg.1042"/>
<reference evidence="3 4" key="1">
    <citation type="journal article" date="2014" name="Genome Announc.">
        <title>Whole-Genome Sequence of Streptococcus suis Serotype 4 Reference Strain 6407.</title>
        <authorList>
            <person name="Wang K."/>
            <person name="Chen J."/>
            <person name="Yao H."/>
            <person name="Lu C."/>
        </authorList>
    </citation>
    <scope>NUCLEOTIDE SEQUENCE [LARGE SCALE GENOMIC DNA]</scope>
    <source>
        <strain evidence="3">6407</strain>
    </source>
</reference>
<dbReference type="Pfam" id="PF19370">
    <property type="entry name" value="DUF5945"/>
    <property type="match status" value="1"/>
</dbReference>
<keyword evidence="1" id="KW-0175">Coiled coil</keyword>
<evidence type="ECO:0000313" key="4">
    <source>
        <dbReference type="Proteomes" id="UP000028185"/>
    </source>
</evidence>
<protein>
    <submittedName>
        <fullName evidence="3">Chemotaxis protein</fullName>
    </submittedName>
</protein>
<feature type="region of interest" description="Disordered" evidence="2">
    <location>
        <begin position="1"/>
        <end position="21"/>
    </location>
</feature>
<dbReference type="HOGENOM" id="CLU_1926397_0_0_9"/>
<evidence type="ECO:0000256" key="1">
    <source>
        <dbReference type="SAM" id="Coils"/>
    </source>
</evidence>
<sequence>MSKTWNFDQPLDDVKPTSSHEERAKIAALFHKQEEKTIEEVDYVAAFEQQQKESESKDVQTLASTVKQSQPKKVNITSDYKQHLADTITQNNKDISACQKQIEELHQLIDEKKIQNKKLQAISVAIDDL</sequence>
<feature type="coiled-coil region" evidence="1">
    <location>
        <begin position="95"/>
        <end position="122"/>
    </location>
</feature>
<feature type="compositionally biased region" description="Basic and acidic residues" evidence="2">
    <location>
        <begin position="12"/>
        <end position="21"/>
    </location>
</feature>
<dbReference type="RefSeq" id="WP_024381907.1">
    <property type="nucleotide sequence ID" value="NZ_ALLE01000017.1"/>
</dbReference>
<organism evidence="3 4">
    <name type="scientific">Streptococcus suis 6407</name>
    <dbReference type="NCBI Taxonomy" id="1214179"/>
    <lineage>
        <taxon>Bacteria</taxon>
        <taxon>Bacillati</taxon>
        <taxon>Bacillota</taxon>
        <taxon>Bacilli</taxon>
        <taxon>Lactobacillales</taxon>
        <taxon>Streptococcaceae</taxon>
        <taxon>Streptococcus</taxon>
    </lineage>
</organism>
<evidence type="ECO:0000256" key="2">
    <source>
        <dbReference type="SAM" id="MobiDB-lite"/>
    </source>
</evidence>
<accession>A0A075SJA8</accession>
<evidence type="ECO:0000313" key="3">
    <source>
        <dbReference type="EMBL" id="AIG43491.1"/>
    </source>
</evidence>
<dbReference type="EMBL" id="CP008921">
    <property type="protein sequence ID" value="AIG43491.1"/>
    <property type="molecule type" value="Genomic_DNA"/>
</dbReference>
<dbReference type="AlphaFoldDB" id="A0A075SJA8"/>
<gene>
    <name evidence="3" type="ORF">ID09_05390</name>
</gene>
<name>A0A075SJA8_STRSU</name>
<proteinExistence type="predicted"/>